<keyword evidence="1" id="KW-0472">Membrane</keyword>
<accession>A0ABR3NCH6</accession>
<reference evidence="2 3" key="1">
    <citation type="submission" date="2023-09" db="EMBL/GenBank/DDBJ databases">
        <authorList>
            <person name="Wang M."/>
        </authorList>
    </citation>
    <scope>NUCLEOTIDE SEQUENCE [LARGE SCALE GENOMIC DNA]</scope>
    <source>
        <strain evidence="2">GT-2023</strain>
        <tissue evidence="2">Liver</tissue>
    </source>
</reference>
<name>A0ABR3NCH6_9TELE</name>
<dbReference type="Proteomes" id="UP001558613">
    <property type="component" value="Unassembled WGS sequence"/>
</dbReference>
<evidence type="ECO:0000313" key="2">
    <source>
        <dbReference type="EMBL" id="KAL1274448.1"/>
    </source>
</evidence>
<proteinExistence type="predicted"/>
<feature type="transmembrane region" description="Helical" evidence="1">
    <location>
        <begin position="40"/>
        <end position="61"/>
    </location>
</feature>
<comment type="caution">
    <text evidence="2">The sequence shown here is derived from an EMBL/GenBank/DDBJ whole genome shotgun (WGS) entry which is preliminary data.</text>
</comment>
<gene>
    <name evidence="2" type="ORF">QQF64_027262</name>
</gene>
<keyword evidence="3" id="KW-1185">Reference proteome</keyword>
<keyword evidence="1" id="KW-0812">Transmembrane</keyword>
<evidence type="ECO:0000313" key="3">
    <source>
        <dbReference type="Proteomes" id="UP001558613"/>
    </source>
</evidence>
<keyword evidence="1" id="KW-1133">Transmembrane helix</keyword>
<protein>
    <submittedName>
        <fullName evidence="2">Uncharacterized protein</fullName>
    </submittedName>
</protein>
<evidence type="ECO:0000256" key="1">
    <source>
        <dbReference type="SAM" id="Phobius"/>
    </source>
</evidence>
<sequence length="70" mass="8157">MTLLQRPCLFLEQFVPSGQKSIKKQSTGKKWVREEEKLNYYIFNPCFFSLLFFLSISILALKAVTLAKHS</sequence>
<organism evidence="2 3">
    <name type="scientific">Cirrhinus molitorella</name>
    <name type="common">mud carp</name>
    <dbReference type="NCBI Taxonomy" id="172907"/>
    <lineage>
        <taxon>Eukaryota</taxon>
        <taxon>Metazoa</taxon>
        <taxon>Chordata</taxon>
        <taxon>Craniata</taxon>
        <taxon>Vertebrata</taxon>
        <taxon>Euteleostomi</taxon>
        <taxon>Actinopterygii</taxon>
        <taxon>Neopterygii</taxon>
        <taxon>Teleostei</taxon>
        <taxon>Ostariophysi</taxon>
        <taxon>Cypriniformes</taxon>
        <taxon>Cyprinidae</taxon>
        <taxon>Labeoninae</taxon>
        <taxon>Labeonini</taxon>
        <taxon>Cirrhinus</taxon>
    </lineage>
</organism>
<dbReference type="EMBL" id="JAYMGO010000005">
    <property type="protein sequence ID" value="KAL1274448.1"/>
    <property type="molecule type" value="Genomic_DNA"/>
</dbReference>